<dbReference type="PROSITE" id="PS00138">
    <property type="entry name" value="SUBTILASE_SER"/>
    <property type="match status" value="1"/>
</dbReference>
<feature type="active site" description="Charge relay system" evidence="5">
    <location>
        <position position="406"/>
    </location>
</feature>
<evidence type="ECO:0000256" key="2">
    <source>
        <dbReference type="ARBA" id="ARBA00022729"/>
    </source>
</evidence>
<dbReference type="Gene3D" id="2.130.10.130">
    <property type="entry name" value="Integrin alpha, N-terminal"/>
    <property type="match status" value="2"/>
</dbReference>
<feature type="chain" id="PRO_5047098162" evidence="7">
    <location>
        <begin position="23"/>
        <end position="1259"/>
    </location>
</feature>
<gene>
    <name evidence="9" type="ORF">POL72_15160</name>
</gene>
<sequence>MKRGRWVAVAALICSCDGTSVAPGGAPSAGAARPSNESILGFEDASAWTLDGGAAQASDQRAHGEKSLEVPGSGYHELVSAPLSTLAAVHSTFSISLSLPEAPPGAEPLGHVHLFVELPSQGIERRFIQEVALPRGAAGRFTRVDFELPAELVAALQTEYDDLRLKIALDLPQGADGPCRLDAIRLGATDEAPRLRVAEDYARSSAKGDIVAQGTFTLRGRVEDNTLARSVSVSVGDAPAQASALTPAGEFSIDLPLRNDPGEFLTPNRVHVVATDIDGNESASDIVVVSLASMVPGELIVKFSSGTSAEERGSVLSGVQGALARQITPDMGVVTVPKGTEKEALSALLAGGEPVRLVLPNLIAVPTYAPNDPYYHTQNWYIEAMNVDAAWDIQRGSHDVVVAVVDSGVIYYQAAYYGTDNCSGPGPHPLVDNIYLNADECCAAPPCSSDCMPLTTGGTCPRSDLNGDGCPGACGVDDDGDGAADLLDPDVARIYTNHLDDDGDGSIADEIGPGGVACNALPPGALLGAPEGQDCDGAARDDDENGYPDDCRGFQFARPGHDLGGSPLRPNDPSPVDTGNTHGDIVAGALGEIGDDCTGYTGVMQRVKIMPLGNGRLVTRIVNGTPTTVAAPTYDAILEAYQYAARNGAHIVNSSFGGSFNSWTGISYTPEDALREMTEAVWDLGVSHLLFVTGAGNGGTNLDTVDSFGNPLLANFPAHLGLPNKIVVAASDQSGNRSVWPGGQSSDYGAKTVSVAAPGTNTFLGANGTSLAAPMVSGVAGLLLSQHSELRGDPVRVVKMIEQTAAPLPAFAGLTRTGGIVDAHAALTAPLPPQPLFTDGTVGRVPLGTTTATSDIDLIDIDNDGDLDVFIAPYSAALMQPRLLRNDGGHLVDVTALQFPSVLVKHTDVDSGDVDGDGDMDLIAAAYSATGTTASKQAALYLNSGGTFTVATTGRLPSTTMSDRAVELCDVDADGDLDAFFGNVAPGNSTLLINGGNGVFTDQSSFWLGAATQGITVEKALCVEIADVNASACAGRPAALCGICSDPKRSVAGLVASGAVTPAQQADCLAIRLAIYPELILAGTTTMFLRNTQGGPFVNANGRLSASSPVTTFGSVDVEAADLNSDGDLDLVFAPAGGSQTVLLYNNGTGYFVNVTASRISMHAYDADAREVELGDFDMDGDVDIVMLRGDIPSMSSRKHSLYRNSGGYFAQIDAPWLTQTLLLTADGDVGDMDGDGDLDLMLGNYSQANQLLLNTTVP</sequence>
<protein>
    <submittedName>
        <fullName evidence="9">FG-GAP-like repeat-containing protein</fullName>
    </submittedName>
</protein>
<evidence type="ECO:0000256" key="1">
    <source>
        <dbReference type="ARBA" id="ARBA00022670"/>
    </source>
</evidence>
<name>A0ABT5BY47_9BACT</name>
<evidence type="ECO:0000313" key="10">
    <source>
        <dbReference type="Proteomes" id="UP001217485"/>
    </source>
</evidence>
<keyword evidence="3 5" id="KW-0378">Hydrolase</keyword>
<dbReference type="Gene3D" id="2.60.40.10">
    <property type="entry name" value="Immunoglobulins"/>
    <property type="match status" value="1"/>
</dbReference>
<keyword evidence="4 5" id="KW-0720">Serine protease</keyword>
<dbReference type="RefSeq" id="WP_272096022.1">
    <property type="nucleotide sequence ID" value="NZ_JAQNDK010000002.1"/>
</dbReference>
<keyword evidence="2 7" id="KW-0732">Signal</keyword>
<evidence type="ECO:0000256" key="3">
    <source>
        <dbReference type="ARBA" id="ARBA00022801"/>
    </source>
</evidence>
<dbReference type="PRINTS" id="PR00723">
    <property type="entry name" value="SUBTILISIN"/>
</dbReference>
<dbReference type="InterPro" id="IPR036852">
    <property type="entry name" value="Peptidase_S8/S53_dom_sf"/>
</dbReference>
<evidence type="ECO:0000313" key="9">
    <source>
        <dbReference type="EMBL" id="MDC0679081.1"/>
    </source>
</evidence>
<dbReference type="Pfam" id="PF13517">
    <property type="entry name" value="FG-GAP_3"/>
    <property type="match status" value="2"/>
</dbReference>
<feature type="signal peptide" evidence="7">
    <location>
        <begin position="1"/>
        <end position="22"/>
    </location>
</feature>
<feature type="active site" description="Charge relay system" evidence="5">
    <location>
        <position position="770"/>
    </location>
</feature>
<dbReference type="InterPro" id="IPR013517">
    <property type="entry name" value="FG-GAP"/>
</dbReference>
<evidence type="ECO:0000256" key="7">
    <source>
        <dbReference type="SAM" id="SignalP"/>
    </source>
</evidence>
<dbReference type="InterPro" id="IPR013783">
    <property type="entry name" value="Ig-like_fold"/>
</dbReference>
<keyword evidence="1 5" id="KW-0645">Protease</keyword>
<dbReference type="Pfam" id="PF00082">
    <property type="entry name" value="Peptidase_S8"/>
    <property type="match status" value="1"/>
</dbReference>
<comment type="similarity">
    <text evidence="5">Belongs to the peptidase S8 family.</text>
</comment>
<evidence type="ECO:0000259" key="8">
    <source>
        <dbReference type="Pfam" id="PF00082"/>
    </source>
</evidence>
<dbReference type="Gene3D" id="3.40.50.200">
    <property type="entry name" value="Peptidase S8/S53 domain"/>
    <property type="match status" value="1"/>
</dbReference>
<keyword evidence="10" id="KW-1185">Reference proteome</keyword>
<dbReference type="InterPro" id="IPR023828">
    <property type="entry name" value="Peptidase_S8_Ser-AS"/>
</dbReference>
<dbReference type="InterPro" id="IPR028994">
    <property type="entry name" value="Integrin_alpha_N"/>
</dbReference>
<feature type="region of interest" description="Disordered" evidence="6">
    <location>
        <begin position="529"/>
        <end position="549"/>
    </location>
</feature>
<dbReference type="Proteomes" id="UP001217485">
    <property type="component" value="Unassembled WGS sequence"/>
</dbReference>
<feature type="active site" description="Charge relay system" evidence="5">
    <location>
        <position position="582"/>
    </location>
</feature>
<dbReference type="PROSITE" id="PS51892">
    <property type="entry name" value="SUBTILASE"/>
    <property type="match status" value="1"/>
</dbReference>
<evidence type="ECO:0000256" key="6">
    <source>
        <dbReference type="SAM" id="MobiDB-lite"/>
    </source>
</evidence>
<organism evidence="9 10">
    <name type="scientific">Sorangium atrum</name>
    <dbReference type="NCBI Taxonomy" id="2995308"/>
    <lineage>
        <taxon>Bacteria</taxon>
        <taxon>Pseudomonadati</taxon>
        <taxon>Myxococcota</taxon>
        <taxon>Polyangia</taxon>
        <taxon>Polyangiales</taxon>
        <taxon>Polyangiaceae</taxon>
        <taxon>Sorangium</taxon>
    </lineage>
</organism>
<dbReference type="InterPro" id="IPR000209">
    <property type="entry name" value="Peptidase_S8/S53_dom"/>
</dbReference>
<evidence type="ECO:0000256" key="4">
    <source>
        <dbReference type="ARBA" id="ARBA00022825"/>
    </source>
</evidence>
<comment type="caution">
    <text evidence="9">The sequence shown here is derived from an EMBL/GenBank/DDBJ whole genome shotgun (WGS) entry which is preliminary data.</text>
</comment>
<dbReference type="InterPro" id="IPR015500">
    <property type="entry name" value="Peptidase_S8_subtilisin-rel"/>
</dbReference>
<dbReference type="SUPFAM" id="SSF69318">
    <property type="entry name" value="Integrin alpha N-terminal domain"/>
    <property type="match status" value="2"/>
</dbReference>
<evidence type="ECO:0000256" key="5">
    <source>
        <dbReference type="PROSITE-ProRule" id="PRU01240"/>
    </source>
</evidence>
<dbReference type="EMBL" id="JAQNDK010000002">
    <property type="protein sequence ID" value="MDC0679081.1"/>
    <property type="molecule type" value="Genomic_DNA"/>
</dbReference>
<dbReference type="SUPFAM" id="SSF52743">
    <property type="entry name" value="Subtilisin-like"/>
    <property type="match status" value="1"/>
</dbReference>
<reference evidence="9 10" key="1">
    <citation type="submission" date="2023-01" db="EMBL/GenBank/DDBJ databases">
        <title>Minimal conservation of predation-associated metabolite biosynthetic gene clusters underscores biosynthetic potential of Myxococcota including descriptions for ten novel species: Archangium lansinium sp. nov., Myxococcus landrumus sp. nov., Nannocystis bai.</title>
        <authorList>
            <person name="Ahearne A."/>
            <person name="Stevens C."/>
            <person name="Dowd S."/>
        </authorList>
    </citation>
    <scope>NUCLEOTIDE SEQUENCE [LARGE SCALE GENOMIC DNA]</scope>
    <source>
        <strain evidence="9 10">WIWO2</strain>
    </source>
</reference>
<dbReference type="PANTHER" id="PTHR46580:SF4">
    <property type="entry name" value="ATP_GTP-BINDING PROTEIN"/>
    <property type="match status" value="1"/>
</dbReference>
<dbReference type="PANTHER" id="PTHR46580">
    <property type="entry name" value="SENSOR KINASE-RELATED"/>
    <property type="match status" value="1"/>
</dbReference>
<accession>A0ABT5BY47</accession>
<dbReference type="PROSITE" id="PS51257">
    <property type="entry name" value="PROKAR_LIPOPROTEIN"/>
    <property type="match status" value="1"/>
</dbReference>
<feature type="domain" description="Peptidase S8/S53" evidence="8">
    <location>
        <begin position="398"/>
        <end position="805"/>
    </location>
</feature>
<proteinExistence type="inferred from homology"/>